<comment type="caution">
    <text evidence="1">The sequence shown here is derived from an EMBL/GenBank/DDBJ whole genome shotgun (WGS) entry which is preliminary data.</text>
</comment>
<organism evidence="1 2">
    <name type="scientific">Hypoxylon rubiginosum</name>
    <dbReference type="NCBI Taxonomy" id="110542"/>
    <lineage>
        <taxon>Eukaryota</taxon>
        <taxon>Fungi</taxon>
        <taxon>Dikarya</taxon>
        <taxon>Ascomycota</taxon>
        <taxon>Pezizomycotina</taxon>
        <taxon>Sordariomycetes</taxon>
        <taxon>Xylariomycetidae</taxon>
        <taxon>Xylariales</taxon>
        <taxon>Hypoxylaceae</taxon>
        <taxon>Hypoxylon</taxon>
    </lineage>
</organism>
<protein>
    <submittedName>
        <fullName evidence="1">Uncharacterized protein</fullName>
    </submittedName>
</protein>
<evidence type="ECO:0000313" key="1">
    <source>
        <dbReference type="EMBL" id="KAI6083753.1"/>
    </source>
</evidence>
<accession>A0ACC0CTX3</accession>
<dbReference type="EMBL" id="MU394347">
    <property type="protein sequence ID" value="KAI6083753.1"/>
    <property type="molecule type" value="Genomic_DNA"/>
</dbReference>
<reference evidence="1 2" key="1">
    <citation type="journal article" date="2022" name="New Phytol.">
        <title>Ecological generalism drives hyperdiversity of secondary metabolite gene clusters in xylarialean endophytes.</title>
        <authorList>
            <person name="Franco M.E.E."/>
            <person name="Wisecaver J.H."/>
            <person name="Arnold A.E."/>
            <person name="Ju Y.M."/>
            <person name="Slot J.C."/>
            <person name="Ahrendt S."/>
            <person name="Moore L.P."/>
            <person name="Eastman K.E."/>
            <person name="Scott K."/>
            <person name="Konkel Z."/>
            <person name="Mondo S.J."/>
            <person name="Kuo A."/>
            <person name="Hayes R.D."/>
            <person name="Haridas S."/>
            <person name="Andreopoulos B."/>
            <person name="Riley R."/>
            <person name="LaButti K."/>
            <person name="Pangilinan J."/>
            <person name="Lipzen A."/>
            <person name="Amirebrahimi M."/>
            <person name="Yan J."/>
            <person name="Adam C."/>
            <person name="Keymanesh K."/>
            <person name="Ng V."/>
            <person name="Louie K."/>
            <person name="Northen T."/>
            <person name="Drula E."/>
            <person name="Henrissat B."/>
            <person name="Hsieh H.M."/>
            <person name="Youens-Clark K."/>
            <person name="Lutzoni F."/>
            <person name="Miadlikowska J."/>
            <person name="Eastwood D.C."/>
            <person name="Hamelin R.C."/>
            <person name="Grigoriev I.V."/>
            <person name="U'Ren J.M."/>
        </authorList>
    </citation>
    <scope>NUCLEOTIDE SEQUENCE [LARGE SCALE GENOMIC DNA]</scope>
    <source>
        <strain evidence="1 2">ER1909</strain>
    </source>
</reference>
<dbReference type="Proteomes" id="UP001497680">
    <property type="component" value="Unassembled WGS sequence"/>
</dbReference>
<evidence type="ECO:0000313" key="2">
    <source>
        <dbReference type="Proteomes" id="UP001497680"/>
    </source>
</evidence>
<sequence length="255" mass="28251">MRFAPILIGVSLVQAAFSAVAAIPDGKRAVSFGDSGISLRSTWNSFARRGEEYSLDQLDDLEEESEKASKDQVYKGIDYLVNIFNKQGVKYGLMGGVALQLYGYDDRETKDSDMVVSVNSRDLLNKIKDDPNISRPSALMAASGTARLFIKIGDQQVASDVFVQGGDQSPALETHKSGNYNVLNLGPLITSKLRRSEDKDKDDILWLAQNKTDDVKAVADSIDKKKRIELAKEYDDDEQEDILKAFKLSKDDIDD</sequence>
<name>A0ACC0CTX3_9PEZI</name>
<proteinExistence type="predicted"/>
<gene>
    <name evidence="1" type="ORF">F4821DRAFT_280614</name>
</gene>
<keyword evidence="2" id="KW-1185">Reference proteome</keyword>